<proteinExistence type="predicted"/>
<sequence length="76" mass="7842">MGGESRVSRENEVFEEAGVPATDGAGELGRPTPADAIPKPADPHATGDDSYPPSEDVDETMAGGLRYPEASKEKGA</sequence>
<organism evidence="2 3">
    <name type="scientific">Plantimonas leprariae</name>
    <dbReference type="NCBI Taxonomy" id="2615207"/>
    <lineage>
        <taxon>Bacteria</taxon>
        <taxon>Pseudomonadati</taxon>
        <taxon>Pseudomonadota</taxon>
        <taxon>Alphaproteobacteria</taxon>
        <taxon>Hyphomicrobiales</taxon>
        <taxon>Aurantimonadaceae</taxon>
        <taxon>Plantimonas</taxon>
    </lineage>
</organism>
<name>A0A7V7TWH4_9HYPH</name>
<reference evidence="2 3" key="1">
    <citation type="submission" date="2019-09" db="EMBL/GenBank/DDBJ databases">
        <title>YIM 132180 draft genome.</title>
        <authorList>
            <person name="Zhang K."/>
        </authorList>
    </citation>
    <scope>NUCLEOTIDE SEQUENCE [LARGE SCALE GENOMIC DNA]</scope>
    <source>
        <strain evidence="2 3">YIM 132180</strain>
    </source>
</reference>
<comment type="caution">
    <text evidence="2">The sequence shown here is derived from an EMBL/GenBank/DDBJ whole genome shotgun (WGS) entry which is preliminary data.</text>
</comment>
<keyword evidence="3" id="KW-1185">Reference proteome</keyword>
<feature type="region of interest" description="Disordered" evidence="1">
    <location>
        <begin position="1"/>
        <end position="76"/>
    </location>
</feature>
<evidence type="ECO:0000313" key="2">
    <source>
        <dbReference type="EMBL" id="KAB0679615.1"/>
    </source>
</evidence>
<accession>A0A7V7TWH4</accession>
<protein>
    <submittedName>
        <fullName evidence="2">Uncharacterized protein</fullName>
    </submittedName>
</protein>
<evidence type="ECO:0000256" key="1">
    <source>
        <dbReference type="SAM" id="MobiDB-lite"/>
    </source>
</evidence>
<dbReference type="RefSeq" id="WP_150970139.1">
    <property type="nucleotide sequence ID" value="NZ_VZDO01000009.1"/>
</dbReference>
<evidence type="ECO:0000313" key="3">
    <source>
        <dbReference type="Proteomes" id="UP000432089"/>
    </source>
</evidence>
<gene>
    <name evidence="2" type="ORF">F6X38_12390</name>
</gene>
<dbReference type="EMBL" id="VZDO01000009">
    <property type="protein sequence ID" value="KAB0679615.1"/>
    <property type="molecule type" value="Genomic_DNA"/>
</dbReference>
<dbReference type="AlphaFoldDB" id="A0A7V7TWH4"/>
<feature type="compositionally biased region" description="Basic and acidic residues" evidence="1">
    <location>
        <begin position="1"/>
        <end position="12"/>
    </location>
</feature>
<dbReference type="Proteomes" id="UP000432089">
    <property type="component" value="Unassembled WGS sequence"/>
</dbReference>